<gene>
    <name evidence="2" type="primary">thiF</name>
    <name evidence="2" type="ORF">LOM8899_03300</name>
</gene>
<dbReference type="GO" id="GO:0008641">
    <property type="term" value="F:ubiquitin-like modifier activating enzyme activity"/>
    <property type="evidence" value="ECO:0007669"/>
    <property type="project" value="InterPro"/>
</dbReference>
<dbReference type="GO" id="GO:0016779">
    <property type="term" value="F:nucleotidyltransferase activity"/>
    <property type="evidence" value="ECO:0007669"/>
    <property type="project" value="UniProtKB-KW"/>
</dbReference>
<dbReference type="AlphaFoldDB" id="A0A238LHM8"/>
<dbReference type="Pfam" id="PF00899">
    <property type="entry name" value="ThiF"/>
    <property type="match status" value="1"/>
</dbReference>
<proteinExistence type="predicted"/>
<dbReference type="PANTHER" id="PTHR43267">
    <property type="entry name" value="TRNA THREONYLCARBAMOYLADENOSINE DEHYDRATASE"/>
    <property type="match status" value="1"/>
</dbReference>
<dbReference type="Proteomes" id="UP000201613">
    <property type="component" value="Unassembled WGS sequence"/>
</dbReference>
<dbReference type="GO" id="GO:0061504">
    <property type="term" value="P:cyclic threonylcarbamoyladenosine biosynthetic process"/>
    <property type="evidence" value="ECO:0007669"/>
    <property type="project" value="TreeGrafter"/>
</dbReference>
<dbReference type="SUPFAM" id="SSF69572">
    <property type="entry name" value="Activating enzymes of the ubiquitin-like proteins"/>
    <property type="match status" value="1"/>
</dbReference>
<dbReference type="RefSeq" id="WP_093993322.1">
    <property type="nucleotide sequence ID" value="NZ_FXZK01000007.1"/>
</dbReference>
<feature type="domain" description="THIF-type NAD/FAD binding fold" evidence="1">
    <location>
        <begin position="11"/>
        <end position="267"/>
    </location>
</feature>
<keyword evidence="2" id="KW-0548">Nucleotidyltransferase</keyword>
<accession>A0A238LHM8</accession>
<dbReference type="PANTHER" id="PTHR43267:SF1">
    <property type="entry name" value="TRNA THREONYLCARBAMOYLADENOSINE DEHYDRATASE"/>
    <property type="match status" value="1"/>
</dbReference>
<dbReference type="InterPro" id="IPR045886">
    <property type="entry name" value="ThiF/MoeB/HesA"/>
</dbReference>
<dbReference type="OrthoDB" id="272552at2"/>
<name>A0A238LHM8_9RHOB</name>
<evidence type="ECO:0000313" key="3">
    <source>
        <dbReference type="Proteomes" id="UP000201613"/>
    </source>
</evidence>
<dbReference type="Gene3D" id="3.40.50.720">
    <property type="entry name" value="NAD(P)-binding Rossmann-like Domain"/>
    <property type="match status" value="1"/>
</dbReference>
<dbReference type="EC" id="2.7.7.73" evidence="2"/>
<reference evidence="2 3" key="1">
    <citation type="submission" date="2017-05" db="EMBL/GenBank/DDBJ databases">
        <authorList>
            <person name="Song R."/>
            <person name="Chenine A.L."/>
            <person name="Ruprecht R.M."/>
        </authorList>
    </citation>
    <scope>NUCLEOTIDE SEQUENCE [LARGE SCALE GENOMIC DNA]</scope>
    <source>
        <strain evidence="2 3">CECT 8899</strain>
    </source>
</reference>
<dbReference type="InterPro" id="IPR000594">
    <property type="entry name" value="ThiF_NAD_FAD-bd"/>
</dbReference>
<organism evidence="2 3">
    <name type="scientific">Flavimaricola marinus</name>
    <dbReference type="NCBI Taxonomy" id="1819565"/>
    <lineage>
        <taxon>Bacteria</taxon>
        <taxon>Pseudomonadati</taxon>
        <taxon>Pseudomonadota</taxon>
        <taxon>Alphaproteobacteria</taxon>
        <taxon>Rhodobacterales</taxon>
        <taxon>Paracoccaceae</taxon>
        <taxon>Flavimaricola</taxon>
    </lineage>
</organism>
<evidence type="ECO:0000259" key="1">
    <source>
        <dbReference type="Pfam" id="PF00899"/>
    </source>
</evidence>
<evidence type="ECO:0000313" key="2">
    <source>
        <dbReference type="EMBL" id="SMY09138.1"/>
    </source>
</evidence>
<dbReference type="InterPro" id="IPR035985">
    <property type="entry name" value="Ubiquitin-activating_enz"/>
</dbReference>
<dbReference type="EMBL" id="FXZK01000007">
    <property type="protein sequence ID" value="SMY09138.1"/>
    <property type="molecule type" value="Genomic_DNA"/>
</dbReference>
<sequence length="289" mass="32079">MMFSYAEMTRRNIGFVTVAEQARLKDATVFVCGTGGMGGACLLALARIGVGHLIIADIDEFEVSNLNRQVFAFAETIDRHKAEATRDILLRINPELQITVWRDDWPEHVTEAVAQAAVVVNGTDDLGASLLLYRTARAAGKSVIDAYASPLPSIYVTAPTDTPHEVRLGYPTVGTAWDKLTEDQRSEAFMREAEHVMIHSSSRHYIDLDLVAEVVSGTRSRMSFAPMVITTGQLMAYEVVNAVLGRKRGADNRGWFFNPHAGRVERPKPAWLAAIMRMIVRRFMARMLA</sequence>
<dbReference type="GO" id="GO:0061503">
    <property type="term" value="F:tRNA threonylcarbamoyladenosine dehydratase"/>
    <property type="evidence" value="ECO:0007669"/>
    <property type="project" value="TreeGrafter"/>
</dbReference>
<keyword evidence="2" id="KW-0808">Transferase</keyword>
<keyword evidence="3" id="KW-1185">Reference proteome</keyword>
<protein>
    <submittedName>
        <fullName evidence="2">Sulfur carrier protein ThiS adenylyltransferase</fullName>
        <ecNumber evidence="2">2.7.7.73</ecNumber>
    </submittedName>
</protein>